<sequence length="196" mass="22075">MSSQNIPTRDRILKSTWQLLEVGNGNAVRMSDIAKAAKISRQALYLHFPNRADLLTATTRYLDEVHDIDAKLVKSRSAASGTERLEAWVETWGNYIPTIFGVAKALMAMQETDDEAAAAWNDRILAIRDGCEKAVQALKADGKLTDNMSEEEATDLLLTLLSVRNWEQLRITCNWTQDRYIDMMQQLTAQALVKSE</sequence>
<dbReference type="Gene3D" id="1.10.357.10">
    <property type="entry name" value="Tetracycline Repressor, domain 2"/>
    <property type="match status" value="1"/>
</dbReference>
<dbReference type="InterPro" id="IPR001647">
    <property type="entry name" value="HTH_TetR"/>
</dbReference>
<dbReference type="InterPro" id="IPR009057">
    <property type="entry name" value="Homeodomain-like_sf"/>
</dbReference>
<keyword evidence="2 4" id="KW-0238">DNA-binding</keyword>
<dbReference type="EMBL" id="FPBD01000005">
    <property type="protein sequence ID" value="SFT97171.1"/>
    <property type="molecule type" value="Genomic_DNA"/>
</dbReference>
<name>A0A1I7CCK0_9HYPH</name>
<evidence type="ECO:0000313" key="6">
    <source>
        <dbReference type="EMBL" id="SFT97171.1"/>
    </source>
</evidence>
<keyword evidence="3" id="KW-0804">Transcription</keyword>
<feature type="domain" description="HTH tetR-type" evidence="5">
    <location>
        <begin position="6"/>
        <end position="66"/>
    </location>
</feature>
<dbReference type="Pfam" id="PF00440">
    <property type="entry name" value="TetR_N"/>
    <property type="match status" value="1"/>
</dbReference>
<dbReference type="GO" id="GO:0003700">
    <property type="term" value="F:DNA-binding transcription factor activity"/>
    <property type="evidence" value="ECO:0007669"/>
    <property type="project" value="TreeGrafter"/>
</dbReference>
<dbReference type="SUPFAM" id="SSF46689">
    <property type="entry name" value="Homeodomain-like"/>
    <property type="match status" value="1"/>
</dbReference>
<evidence type="ECO:0000259" key="5">
    <source>
        <dbReference type="PROSITE" id="PS50977"/>
    </source>
</evidence>
<dbReference type="InterPro" id="IPR050109">
    <property type="entry name" value="HTH-type_TetR-like_transc_reg"/>
</dbReference>
<dbReference type="AlphaFoldDB" id="A0A1I7CCK0"/>
<evidence type="ECO:0000256" key="4">
    <source>
        <dbReference type="PROSITE-ProRule" id="PRU00335"/>
    </source>
</evidence>
<keyword evidence="7" id="KW-1185">Reference proteome</keyword>
<keyword evidence="1" id="KW-0805">Transcription regulation</keyword>
<evidence type="ECO:0000256" key="2">
    <source>
        <dbReference type="ARBA" id="ARBA00023125"/>
    </source>
</evidence>
<gene>
    <name evidence="6" type="ORF">SAMN05444141_105442</name>
</gene>
<feature type="DNA-binding region" description="H-T-H motif" evidence="4">
    <location>
        <begin position="29"/>
        <end position="48"/>
    </location>
</feature>
<protein>
    <submittedName>
        <fullName evidence="6">Transcriptional regulator, TetR family</fullName>
    </submittedName>
</protein>
<proteinExistence type="predicted"/>
<reference evidence="7" key="1">
    <citation type="submission" date="2016-10" db="EMBL/GenBank/DDBJ databases">
        <authorList>
            <person name="Varghese N."/>
            <person name="Submissions S."/>
        </authorList>
    </citation>
    <scope>NUCLEOTIDE SEQUENCE [LARGE SCALE GENOMIC DNA]</scope>
    <source>
        <strain evidence="7">DSM 17465</strain>
    </source>
</reference>
<accession>A0A1I7CCK0</accession>
<evidence type="ECO:0000256" key="1">
    <source>
        <dbReference type="ARBA" id="ARBA00023015"/>
    </source>
</evidence>
<dbReference type="PANTHER" id="PTHR30055:SF234">
    <property type="entry name" value="HTH-TYPE TRANSCRIPTIONAL REGULATOR BETI"/>
    <property type="match status" value="1"/>
</dbReference>
<dbReference type="RefSeq" id="WP_054783155.1">
    <property type="nucleotide sequence ID" value="NZ_FPBD01000005.1"/>
</dbReference>
<dbReference type="PROSITE" id="PS50977">
    <property type="entry name" value="HTH_TETR_2"/>
    <property type="match status" value="1"/>
</dbReference>
<dbReference type="Proteomes" id="UP000183371">
    <property type="component" value="Unassembled WGS sequence"/>
</dbReference>
<organism evidence="6 7">
    <name type="scientific">Pseudovibrio denitrificans</name>
    <dbReference type="NCBI Taxonomy" id="258256"/>
    <lineage>
        <taxon>Bacteria</taxon>
        <taxon>Pseudomonadati</taxon>
        <taxon>Pseudomonadota</taxon>
        <taxon>Alphaproteobacteria</taxon>
        <taxon>Hyphomicrobiales</taxon>
        <taxon>Stappiaceae</taxon>
        <taxon>Pseudovibrio</taxon>
    </lineage>
</organism>
<evidence type="ECO:0000313" key="7">
    <source>
        <dbReference type="Proteomes" id="UP000183371"/>
    </source>
</evidence>
<dbReference type="PANTHER" id="PTHR30055">
    <property type="entry name" value="HTH-TYPE TRANSCRIPTIONAL REGULATOR RUTR"/>
    <property type="match status" value="1"/>
</dbReference>
<dbReference type="GO" id="GO:0000976">
    <property type="term" value="F:transcription cis-regulatory region binding"/>
    <property type="evidence" value="ECO:0007669"/>
    <property type="project" value="TreeGrafter"/>
</dbReference>
<evidence type="ECO:0000256" key="3">
    <source>
        <dbReference type="ARBA" id="ARBA00023163"/>
    </source>
</evidence>